<reference evidence="10 11" key="1">
    <citation type="journal article" date="2024" name="Appl. Environ. Microbiol.">
        <title>Pontiella agarivorans sp. nov., a novel marine anaerobic bacterium capable of degrading macroalgal polysaccharides and fixing nitrogen.</title>
        <authorList>
            <person name="Liu N."/>
            <person name="Kivenson V."/>
            <person name="Peng X."/>
            <person name="Cui Z."/>
            <person name="Lankiewicz T.S."/>
            <person name="Gosselin K.M."/>
            <person name="English C.J."/>
            <person name="Blair E.M."/>
            <person name="O'Malley M.A."/>
            <person name="Valentine D.L."/>
        </authorList>
    </citation>
    <scope>NUCLEOTIDE SEQUENCE [LARGE SCALE GENOMIC DNA]</scope>
    <source>
        <strain evidence="10 11">NLcol2</strain>
    </source>
</reference>
<dbReference type="PROSITE" id="PS50929">
    <property type="entry name" value="ABC_TM1F"/>
    <property type="match status" value="1"/>
</dbReference>
<keyword evidence="5 7" id="KW-1133">Transmembrane helix</keyword>
<evidence type="ECO:0000256" key="7">
    <source>
        <dbReference type="SAM" id="Phobius"/>
    </source>
</evidence>
<dbReference type="EMBL" id="JARVCO010000007">
    <property type="protein sequence ID" value="MDZ8118087.1"/>
    <property type="molecule type" value="Genomic_DNA"/>
</dbReference>
<feature type="domain" description="ABC transmembrane type-1" evidence="9">
    <location>
        <begin position="17"/>
        <end position="297"/>
    </location>
</feature>
<dbReference type="RefSeq" id="WP_322607886.1">
    <property type="nucleotide sequence ID" value="NZ_JARVCO010000007.1"/>
</dbReference>
<feature type="transmembrane region" description="Helical" evidence="7">
    <location>
        <begin position="255"/>
        <end position="278"/>
    </location>
</feature>
<keyword evidence="11" id="KW-1185">Reference proteome</keyword>
<dbReference type="PROSITE" id="PS00211">
    <property type="entry name" value="ABC_TRANSPORTER_1"/>
    <property type="match status" value="1"/>
</dbReference>
<accession>A0ABU5MV97</accession>
<protein>
    <submittedName>
        <fullName evidence="10">ABC transporter ATP-binding protein</fullName>
    </submittedName>
</protein>
<keyword evidence="3" id="KW-0547">Nucleotide-binding</keyword>
<evidence type="ECO:0000259" key="9">
    <source>
        <dbReference type="PROSITE" id="PS50929"/>
    </source>
</evidence>
<comment type="subcellular location">
    <subcellularLocation>
        <location evidence="1">Cell membrane</location>
        <topology evidence="1">Multi-pass membrane protein</topology>
    </subcellularLocation>
</comment>
<keyword evidence="2 7" id="KW-0812">Transmembrane</keyword>
<dbReference type="Pfam" id="PF00005">
    <property type="entry name" value="ABC_tran"/>
    <property type="match status" value="1"/>
</dbReference>
<dbReference type="InterPro" id="IPR003593">
    <property type="entry name" value="AAA+_ATPase"/>
</dbReference>
<dbReference type="InterPro" id="IPR027417">
    <property type="entry name" value="P-loop_NTPase"/>
</dbReference>
<organism evidence="10 11">
    <name type="scientific">Pontiella agarivorans</name>
    <dbReference type="NCBI Taxonomy" id="3038953"/>
    <lineage>
        <taxon>Bacteria</taxon>
        <taxon>Pseudomonadati</taxon>
        <taxon>Kiritimatiellota</taxon>
        <taxon>Kiritimatiellia</taxon>
        <taxon>Kiritimatiellales</taxon>
        <taxon>Pontiellaceae</taxon>
        <taxon>Pontiella</taxon>
    </lineage>
</organism>
<evidence type="ECO:0000313" key="11">
    <source>
        <dbReference type="Proteomes" id="UP001290861"/>
    </source>
</evidence>
<dbReference type="CDD" id="cd18549">
    <property type="entry name" value="ABC_6TM_YwjA_like"/>
    <property type="match status" value="1"/>
</dbReference>
<evidence type="ECO:0000256" key="1">
    <source>
        <dbReference type="ARBA" id="ARBA00004651"/>
    </source>
</evidence>
<evidence type="ECO:0000256" key="2">
    <source>
        <dbReference type="ARBA" id="ARBA00022692"/>
    </source>
</evidence>
<dbReference type="InterPro" id="IPR039421">
    <property type="entry name" value="Type_1_exporter"/>
</dbReference>
<feature type="transmembrane region" description="Helical" evidence="7">
    <location>
        <begin position="51"/>
        <end position="70"/>
    </location>
</feature>
<dbReference type="PROSITE" id="PS50893">
    <property type="entry name" value="ABC_TRANSPORTER_2"/>
    <property type="match status" value="1"/>
</dbReference>
<evidence type="ECO:0000313" key="10">
    <source>
        <dbReference type="EMBL" id="MDZ8118087.1"/>
    </source>
</evidence>
<dbReference type="Gene3D" id="3.40.50.300">
    <property type="entry name" value="P-loop containing nucleotide triphosphate hydrolases"/>
    <property type="match status" value="1"/>
</dbReference>
<proteinExistence type="predicted"/>
<dbReference type="Gene3D" id="1.20.1560.10">
    <property type="entry name" value="ABC transporter type 1, transmembrane domain"/>
    <property type="match status" value="1"/>
</dbReference>
<keyword evidence="4 10" id="KW-0067">ATP-binding</keyword>
<evidence type="ECO:0000256" key="6">
    <source>
        <dbReference type="ARBA" id="ARBA00023136"/>
    </source>
</evidence>
<dbReference type="PANTHER" id="PTHR43394">
    <property type="entry name" value="ATP-DEPENDENT PERMEASE MDL1, MITOCHONDRIAL"/>
    <property type="match status" value="1"/>
</dbReference>
<dbReference type="SUPFAM" id="SSF52540">
    <property type="entry name" value="P-loop containing nucleoside triphosphate hydrolases"/>
    <property type="match status" value="1"/>
</dbReference>
<feature type="transmembrane region" description="Helical" evidence="7">
    <location>
        <begin position="15"/>
        <end position="36"/>
    </location>
</feature>
<dbReference type="InterPro" id="IPR036640">
    <property type="entry name" value="ABC1_TM_sf"/>
</dbReference>
<dbReference type="Pfam" id="PF00664">
    <property type="entry name" value="ABC_membrane"/>
    <property type="match status" value="1"/>
</dbReference>
<gene>
    <name evidence="10" type="ORF">P9H32_05545</name>
</gene>
<dbReference type="GO" id="GO:0005524">
    <property type="term" value="F:ATP binding"/>
    <property type="evidence" value="ECO:0007669"/>
    <property type="project" value="UniProtKB-KW"/>
</dbReference>
<dbReference type="InterPro" id="IPR003439">
    <property type="entry name" value="ABC_transporter-like_ATP-bd"/>
</dbReference>
<sequence>MIKRFIAFYGPHKPLFALDLSMAFVRALCAILIPLVTKHLFEMQKASGAEIAGIVALLMALVAVLAFSAFNNIKWGHVLGTRIETDMRGVLFRHLQKLSFSYFDRTKTGHIMSRLSNDLFTISEVAHHVPEDIFLAVITISGAFICMFWMNPLLAIIALIPIPLMIISGILFQKRFRKNVRAMRRRVADINANIENSIQGIREVKSFAGEQHAVTQFDEVNHDFRESKETMYHTMAAFHSTMMGLIHFHEILITVTGAVMVFNEIASISDVLVFLMFARFMNKPIDRMVNFVEQFGQGAASFERFTEIMDIEPDIQDRPNPVEPASVKGAIQINDLSFAYYGNDALVLKKISMNITSGQTVALVGESGAGKSTIAALIPRFYEACEGSISIDGVNVLDLRQQFLREQIGIVQQSPFLFDTTIRDNILFGNRDASEEEMMAAARQANILDFIESLPDGFDALVGEHGVKLSGGQKQRISIARVFLKNPPILIFDEATSALDTESEQLIQEAMERLCKDRTTIIIAHRLSTVKHADTIFVLRNGEVVENGSHAALTELKGYYHMLYTKSLF</sequence>
<dbReference type="SUPFAM" id="SSF90123">
    <property type="entry name" value="ABC transporter transmembrane region"/>
    <property type="match status" value="1"/>
</dbReference>
<dbReference type="Proteomes" id="UP001290861">
    <property type="component" value="Unassembled WGS sequence"/>
</dbReference>
<evidence type="ECO:0000256" key="5">
    <source>
        <dbReference type="ARBA" id="ARBA00022989"/>
    </source>
</evidence>
<evidence type="ECO:0000256" key="3">
    <source>
        <dbReference type="ARBA" id="ARBA00022741"/>
    </source>
</evidence>
<dbReference type="InterPro" id="IPR011527">
    <property type="entry name" value="ABC1_TM_dom"/>
</dbReference>
<comment type="caution">
    <text evidence="10">The sequence shown here is derived from an EMBL/GenBank/DDBJ whole genome shotgun (WGS) entry which is preliminary data.</text>
</comment>
<feature type="transmembrane region" description="Helical" evidence="7">
    <location>
        <begin position="156"/>
        <end position="176"/>
    </location>
</feature>
<dbReference type="PANTHER" id="PTHR43394:SF1">
    <property type="entry name" value="ATP-BINDING CASSETTE SUB-FAMILY B MEMBER 10, MITOCHONDRIAL"/>
    <property type="match status" value="1"/>
</dbReference>
<feature type="domain" description="ABC transporter" evidence="8">
    <location>
        <begin position="331"/>
        <end position="566"/>
    </location>
</feature>
<dbReference type="InterPro" id="IPR017871">
    <property type="entry name" value="ABC_transporter-like_CS"/>
</dbReference>
<dbReference type="SMART" id="SM00382">
    <property type="entry name" value="AAA"/>
    <property type="match status" value="1"/>
</dbReference>
<keyword evidence="6 7" id="KW-0472">Membrane</keyword>
<name>A0ABU5MV97_9BACT</name>
<evidence type="ECO:0000256" key="4">
    <source>
        <dbReference type="ARBA" id="ARBA00022840"/>
    </source>
</evidence>
<evidence type="ECO:0000259" key="8">
    <source>
        <dbReference type="PROSITE" id="PS50893"/>
    </source>
</evidence>